<name>A0A7V0LUD0_UNCW3</name>
<evidence type="ECO:0000256" key="2">
    <source>
        <dbReference type="PROSITE-ProRule" id="PRU00169"/>
    </source>
</evidence>
<feature type="modified residue" description="4-aspartylphosphate" evidence="2">
    <location>
        <position position="53"/>
    </location>
</feature>
<dbReference type="CDD" id="cd00156">
    <property type="entry name" value="REC"/>
    <property type="match status" value="1"/>
</dbReference>
<dbReference type="Gene3D" id="3.40.50.2300">
    <property type="match status" value="1"/>
</dbReference>
<dbReference type="InterPro" id="IPR025497">
    <property type="entry name" value="PatA-like_N"/>
</dbReference>
<keyword evidence="1 2" id="KW-0597">Phosphoprotein</keyword>
<protein>
    <submittedName>
        <fullName evidence="5">Response regulator</fullName>
    </submittedName>
</protein>
<sequence length="479" mass="54047">MPKKVLIVDDEEDILWGLSEELSRHNLEVDTASNGSEALEKIKNKKYDFLITDIRMPGLSGSELLLEAQKIQPDLKVIVMTAYGSEEVKEDVLSKGAISYLEKPFDFEQLLDIVEEKAKAGEEETISKLSLVQFLQLVSMEGQSCEITVATPEGKGKIYFIEGELVNAHIGNLKGEKAFAKIFEYKDSKFNVNWTTPKVKREIEKPLHALLLRVVAKQEEIEAEQVGEEIDLGELSKLLSEEEKEEAAEVEKEELAPEAEIEEEKAEEVELPSEVEEKVEEEIIEGEEEEEITLEQVESLLESIEEGEEEVEEEQPVEEAEAKEIVEEAPGVEEVEEAEEEEIKAEEKEKIKEEKEEITTSFYSVFEDFVKDLGDIFSLVLISHSGKIIEKYEKISTGIENIPNKFGPSLKTMYETVSKSGLGELSDFTITTNKYNILLTKVKDGEYFLAAVIPLKTMKAALIKLRMKTLAQEIAKNLA</sequence>
<evidence type="ECO:0000256" key="1">
    <source>
        <dbReference type="ARBA" id="ARBA00022553"/>
    </source>
</evidence>
<dbReference type="InterPro" id="IPR011006">
    <property type="entry name" value="CheY-like_superfamily"/>
</dbReference>
<feature type="compositionally biased region" description="Acidic residues" evidence="3">
    <location>
        <begin position="256"/>
        <end position="277"/>
    </location>
</feature>
<dbReference type="AlphaFoldDB" id="A0A7V0LUD0"/>
<proteinExistence type="predicted"/>
<dbReference type="SMART" id="SM00448">
    <property type="entry name" value="REC"/>
    <property type="match status" value="1"/>
</dbReference>
<dbReference type="Pfam" id="PF00072">
    <property type="entry name" value="Response_reg"/>
    <property type="match status" value="1"/>
</dbReference>
<dbReference type="Proteomes" id="UP000886381">
    <property type="component" value="Unassembled WGS sequence"/>
</dbReference>
<feature type="region of interest" description="Disordered" evidence="3">
    <location>
        <begin position="330"/>
        <end position="350"/>
    </location>
</feature>
<dbReference type="PANTHER" id="PTHR44591">
    <property type="entry name" value="STRESS RESPONSE REGULATOR PROTEIN 1"/>
    <property type="match status" value="1"/>
</dbReference>
<dbReference type="Pfam" id="PF14332">
    <property type="entry name" value="DUF4388"/>
    <property type="match status" value="1"/>
</dbReference>
<dbReference type="EMBL" id="DRDR01000108">
    <property type="protein sequence ID" value="HDL60317.1"/>
    <property type="molecule type" value="Genomic_DNA"/>
</dbReference>
<comment type="caution">
    <text evidence="5">The sequence shown here is derived from an EMBL/GenBank/DDBJ whole genome shotgun (WGS) entry which is preliminary data.</text>
</comment>
<dbReference type="PROSITE" id="PS50110">
    <property type="entry name" value="RESPONSE_REGULATORY"/>
    <property type="match status" value="1"/>
</dbReference>
<organism evidence="5">
    <name type="scientific">candidate division WOR-3 bacterium</name>
    <dbReference type="NCBI Taxonomy" id="2052148"/>
    <lineage>
        <taxon>Bacteria</taxon>
        <taxon>Bacteria division WOR-3</taxon>
    </lineage>
</organism>
<dbReference type="PANTHER" id="PTHR44591:SF3">
    <property type="entry name" value="RESPONSE REGULATORY DOMAIN-CONTAINING PROTEIN"/>
    <property type="match status" value="1"/>
</dbReference>
<evidence type="ECO:0000256" key="3">
    <source>
        <dbReference type="SAM" id="MobiDB-lite"/>
    </source>
</evidence>
<reference evidence="5" key="1">
    <citation type="journal article" date="2020" name="mSystems">
        <title>Genome- and Community-Level Interaction Insights into Carbon Utilization and Element Cycling Functions of Hydrothermarchaeota in Hydrothermal Sediment.</title>
        <authorList>
            <person name="Zhou Z."/>
            <person name="Liu Y."/>
            <person name="Xu W."/>
            <person name="Pan J."/>
            <person name="Luo Z.H."/>
            <person name="Li M."/>
        </authorList>
    </citation>
    <scope>NUCLEOTIDE SEQUENCE [LARGE SCALE GENOMIC DNA]</scope>
    <source>
        <strain evidence="5">HyVt-28</strain>
    </source>
</reference>
<dbReference type="SUPFAM" id="SSF52172">
    <property type="entry name" value="CheY-like"/>
    <property type="match status" value="1"/>
</dbReference>
<feature type="compositionally biased region" description="Acidic residues" evidence="3">
    <location>
        <begin position="330"/>
        <end position="344"/>
    </location>
</feature>
<evidence type="ECO:0000259" key="4">
    <source>
        <dbReference type="PROSITE" id="PS50110"/>
    </source>
</evidence>
<accession>A0A7V0LUD0</accession>
<feature type="domain" description="Response regulatory" evidence="4">
    <location>
        <begin position="4"/>
        <end position="118"/>
    </location>
</feature>
<dbReference type="InterPro" id="IPR001789">
    <property type="entry name" value="Sig_transdc_resp-reg_receiver"/>
</dbReference>
<gene>
    <name evidence="5" type="ORF">ENH14_02555</name>
</gene>
<feature type="region of interest" description="Disordered" evidence="3">
    <location>
        <begin position="243"/>
        <end position="277"/>
    </location>
</feature>
<dbReference type="InterPro" id="IPR050595">
    <property type="entry name" value="Bact_response_regulator"/>
</dbReference>
<dbReference type="GO" id="GO:0000160">
    <property type="term" value="P:phosphorelay signal transduction system"/>
    <property type="evidence" value="ECO:0007669"/>
    <property type="project" value="InterPro"/>
</dbReference>
<evidence type="ECO:0000313" key="5">
    <source>
        <dbReference type="EMBL" id="HDL60317.1"/>
    </source>
</evidence>